<comment type="caution">
    <text evidence="1">The sequence shown here is derived from an EMBL/GenBank/DDBJ whole genome shotgun (WGS) entry which is preliminary data.</text>
</comment>
<evidence type="ECO:0000313" key="2">
    <source>
        <dbReference type="Proteomes" id="UP000654482"/>
    </source>
</evidence>
<protein>
    <submittedName>
        <fullName evidence="1">Uncharacterized protein</fullName>
    </submittedName>
</protein>
<dbReference type="Proteomes" id="UP000654482">
    <property type="component" value="Unassembled WGS sequence"/>
</dbReference>
<dbReference type="EMBL" id="JADEWZ010000016">
    <property type="protein sequence ID" value="MBE9116606.1"/>
    <property type="molecule type" value="Genomic_DNA"/>
</dbReference>
<name>A0A8J7DZL5_9CYAN</name>
<keyword evidence="2" id="KW-1185">Reference proteome</keyword>
<dbReference type="RefSeq" id="WP_194029702.1">
    <property type="nucleotide sequence ID" value="NZ_JADEWZ010000016.1"/>
</dbReference>
<gene>
    <name evidence="1" type="ORF">IQ249_11915</name>
</gene>
<reference evidence="1" key="1">
    <citation type="submission" date="2020-10" db="EMBL/GenBank/DDBJ databases">
        <authorList>
            <person name="Castelo-Branco R."/>
            <person name="Eusebio N."/>
            <person name="Adriana R."/>
            <person name="Vieira A."/>
            <person name="Brugerolle De Fraissinette N."/>
            <person name="Rezende De Castro R."/>
            <person name="Schneider M.P."/>
            <person name="Vasconcelos V."/>
            <person name="Leao P.N."/>
        </authorList>
    </citation>
    <scope>NUCLEOTIDE SEQUENCE</scope>
    <source>
        <strain evidence="1">LEGE 07157</strain>
    </source>
</reference>
<evidence type="ECO:0000313" key="1">
    <source>
        <dbReference type="EMBL" id="MBE9116606.1"/>
    </source>
</evidence>
<accession>A0A8J7DZL5</accession>
<proteinExistence type="predicted"/>
<organism evidence="1 2">
    <name type="scientific">Lusitaniella coriacea LEGE 07157</name>
    <dbReference type="NCBI Taxonomy" id="945747"/>
    <lineage>
        <taxon>Bacteria</taxon>
        <taxon>Bacillati</taxon>
        <taxon>Cyanobacteriota</taxon>
        <taxon>Cyanophyceae</taxon>
        <taxon>Spirulinales</taxon>
        <taxon>Lusitaniellaceae</taxon>
        <taxon>Lusitaniella</taxon>
    </lineage>
</organism>
<sequence length="142" mass="16713">MFYVTRQELKQKGASRYLARQITQKLPVVGKKGNSYLYKSSDIIDSAENKIEQKRTHQKTKKILKKLISWLREAQLKNQEEDKIINFGSYLAKKQSEEDGDFLKTIESNIKKMKEIRNEFRAIVDRAKERDPNAFTTTQKEI</sequence>
<dbReference type="AlphaFoldDB" id="A0A8J7DZL5"/>